<sequence length="249" mass="25941">MAWPSPYTPEQRAEAARLLRETDRPICAIAAELGIPAGTVSGWNLREGWRRARPRVSQLSPATWPQARREAVARIYYEPRVAPQDLAEAIGVGRTSATAFYRALGITLRRRGAGPATPPPLPLDAASAADGPALRAALRGHVARQIAAFDAALSGAGAAVVDSARVLRDLGGLKRLLDELAQAREGGDGEPGRDDLAREDAEDGAGNLADDLPALRAALARRLAGAARRGGARPRARRPAGPGAAGAGA</sequence>
<accession>A0AAV4ZPV4</accession>
<dbReference type="EMBL" id="BPQO01000015">
    <property type="protein sequence ID" value="GJD89954.1"/>
    <property type="molecule type" value="Genomic_DNA"/>
</dbReference>
<evidence type="ECO:0000313" key="3">
    <source>
        <dbReference type="Proteomes" id="UP001055247"/>
    </source>
</evidence>
<comment type="caution">
    <text evidence="2">The sequence shown here is derived from an EMBL/GenBank/DDBJ whole genome shotgun (WGS) entry which is preliminary data.</text>
</comment>
<organism evidence="2 3">
    <name type="scientific">Methylobacterium hispanicum</name>
    <dbReference type="NCBI Taxonomy" id="270350"/>
    <lineage>
        <taxon>Bacteria</taxon>
        <taxon>Pseudomonadati</taxon>
        <taxon>Pseudomonadota</taxon>
        <taxon>Alphaproteobacteria</taxon>
        <taxon>Hyphomicrobiales</taxon>
        <taxon>Methylobacteriaceae</taxon>
        <taxon>Methylobacterium</taxon>
    </lineage>
</organism>
<dbReference type="Proteomes" id="UP001055247">
    <property type="component" value="Unassembled WGS sequence"/>
</dbReference>
<dbReference type="SUPFAM" id="SSF46689">
    <property type="entry name" value="Homeodomain-like"/>
    <property type="match status" value="1"/>
</dbReference>
<reference evidence="2" key="1">
    <citation type="journal article" date="2016" name="Front. Microbiol.">
        <title>Genome Sequence of the Piezophilic, Mesophilic Sulfate-Reducing Bacterium Desulfovibrio indicus J2T.</title>
        <authorList>
            <person name="Cao J."/>
            <person name="Maignien L."/>
            <person name="Shao Z."/>
            <person name="Alain K."/>
            <person name="Jebbar M."/>
        </authorList>
    </citation>
    <scope>NUCLEOTIDE SEQUENCE</scope>
    <source>
        <strain evidence="2">DSM 16372</strain>
    </source>
</reference>
<proteinExistence type="predicted"/>
<evidence type="ECO:0000256" key="1">
    <source>
        <dbReference type="SAM" id="MobiDB-lite"/>
    </source>
</evidence>
<dbReference type="AlphaFoldDB" id="A0AAV4ZPV4"/>
<evidence type="ECO:0008006" key="4">
    <source>
        <dbReference type="Google" id="ProtNLM"/>
    </source>
</evidence>
<evidence type="ECO:0000313" key="2">
    <source>
        <dbReference type="EMBL" id="GJD89954.1"/>
    </source>
</evidence>
<feature type="region of interest" description="Disordered" evidence="1">
    <location>
        <begin position="225"/>
        <end position="249"/>
    </location>
</feature>
<dbReference type="InterPro" id="IPR009057">
    <property type="entry name" value="Homeodomain-like_sf"/>
</dbReference>
<keyword evidence="3" id="KW-1185">Reference proteome</keyword>
<name>A0AAV4ZPV4_9HYPH</name>
<gene>
    <name evidence="2" type="ORF">BHAOGJBA_3488</name>
</gene>
<feature type="compositionally biased region" description="Basic and acidic residues" evidence="1">
    <location>
        <begin position="182"/>
        <end position="199"/>
    </location>
</feature>
<feature type="region of interest" description="Disordered" evidence="1">
    <location>
        <begin position="182"/>
        <end position="209"/>
    </location>
</feature>
<dbReference type="RefSeq" id="WP_066926635.1">
    <property type="nucleotide sequence ID" value="NZ_BPQO01000015.1"/>
</dbReference>
<reference evidence="2" key="2">
    <citation type="submission" date="2021-08" db="EMBL/GenBank/DDBJ databases">
        <authorList>
            <person name="Tani A."/>
            <person name="Ola A."/>
            <person name="Ogura Y."/>
            <person name="Katsura K."/>
            <person name="Hayashi T."/>
        </authorList>
    </citation>
    <scope>NUCLEOTIDE SEQUENCE</scope>
    <source>
        <strain evidence="2">DSM 16372</strain>
    </source>
</reference>
<protein>
    <recommendedName>
        <fullName evidence="4">Homeodomain-like domain-containing protein</fullName>
    </recommendedName>
</protein>